<proteinExistence type="predicted"/>
<sequence>MDAEFFQELSSMEPFKDSFWWAIKRPRTTPCEVRVAHGELTITHDPGAGVPMVRVPTAGLEIITPGRVRRLEAGVVLRIAGKPVAVMFDQVYARQRLGAAKEQGAGAFVGQAAQPAANVRGNMGLARSITARFLAALLAGGAVDTTSGT</sequence>
<evidence type="ECO:0000313" key="2">
    <source>
        <dbReference type="Proteomes" id="UP000240542"/>
    </source>
</evidence>
<keyword evidence="2" id="KW-1185">Reference proteome</keyword>
<accession>A0A2P8CF27</accession>
<comment type="caution">
    <text evidence="1">The sequence shown here is derived from an EMBL/GenBank/DDBJ whole genome shotgun (WGS) entry which is preliminary data.</text>
</comment>
<gene>
    <name evidence="1" type="ORF">CLV63_14020</name>
</gene>
<evidence type="ECO:0000313" key="1">
    <source>
        <dbReference type="EMBL" id="PSK83568.1"/>
    </source>
</evidence>
<dbReference type="EMBL" id="PYGA01000040">
    <property type="protein sequence ID" value="PSK83568.1"/>
    <property type="molecule type" value="Genomic_DNA"/>
</dbReference>
<dbReference type="AlphaFoldDB" id="A0A2P8CF27"/>
<name>A0A2P8CF27_9ACTN</name>
<protein>
    <submittedName>
        <fullName evidence="1">Uncharacterized protein</fullName>
    </submittedName>
</protein>
<reference evidence="1 2" key="1">
    <citation type="submission" date="2018-03" db="EMBL/GenBank/DDBJ databases">
        <title>Genomic Encyclopedia of Archaeal and Bacterial Type Strains, Phase II (KMG-II): from individual species to whole genera.</title>
        <authorList>
            <person name="Goeker M."/>
        </authorList>
    </citation>
    <scope>NUCLEOTIDE SEQUENCE [LARGE SCALE GENOMIC DNA]</scope>
    <source>
        <strain evidence="1 2">DSM 45312</strain>
    </source>
</reference>
<organism evidence="1 2">
    <name type="scientific">Murinocardiopsis flavida</name>
    <dbReference type="NCBI Taxonomy" id="645275"/>
    <lineage>
        <taxon>Bacteria</taxon>
        <taxon>Bacillati</taxon>
        <taxon>Actinomycetota</taxon>
        <taxon>Actinomycetes</taxon>
        <taxon>Streptosporangiales</taxon>
        <taxon>Nocardiopsidaceae</taxon>
        <taxon>Murinocardiopsis</taxon>
    </lineage>
</organism>
<dbReference type="Proteomes" id="UP000240542">
    <property type="component" value="Unassembled WGS sequence"/>
</dbReference>